<proteinExistence type="predicted"/>
<organism evidence="3 4">
    <name type="scientific">Flavobacterium muglaense</name>
    <dbReference type="NCBI Taxonomy" id="2764716"/>
    <lineage>
        <taxon>Bacteria</taxon>
        <taxon>Pseudomonadati</taxon>
        <taxon>Bacteroidota</taxon>
        <taxon>Flavobacteriia</taxon>
        <taxon>Flavobacteriales</taxon>
        <taxon>Flavobacteriaceae</taxon>
        <taxon>Flavobacterium</taxon>
    </lineage>
</organism>
<dbReference type="GO" id="GO:0055085">
    <property type="term" value="P:transmembrane transport"/>
    <property type="evidence" value="ECO:0007669"/>
    <property type="project" value="InterPro"/>
</dbReference>
<dbReference type="SUPFAM" id="SSF82185">
    <property type="entry name" value="Histone H3 K4-specific methyltransferase SET7/9 N-terminal domain"/>
    <property type="match status" value="1"/>
</dbReference>
<evidence type="ECO:0000259" key="2">
    <source>
        <dbReference type="Pfam" id="PF03544"/>
    </source>
</evidence>
<comment type="caution">
    <text evidence="3">The sequence shown here is derived from an EMBL/GenBank/DDBJ whole genome shotgun (WGS) entry which is preliminary data.</text>
</comment>
<dbReference type="InterPro" id="IPR037682">
    <property type="entry name" value="TonB_C"/>
</dbReference>
<dbReference type="Gene3D" id="2.20.110.10">
    <property type="entry name" value="Histone H3 K4-specific methyltransferase SET7/9 N-terminal domain"/>
    <property type="match status" value="1"/>
</dbReference>
<gene>
    <name evidence="3" type="ORF">H8R25_00940</name>
</gene>
<keyword evidence="1" id="KW-0732">Signal</keyword>
<evidence type="ECO:0000256" key="1">
    <source>
        <dbReference type="SAM" id="SignalP"/>
    </source>
</evidence>
<dbReference type="Gene3D" id="3.30.1150.10">
    <property type="match status" value="1"/>
</dbReference>
<dbReference type="AlphaFoldDB" id="A0A923MWY4"/>
<dbReference type="EMBL" id="JACRUL010000001">
    <property type="protein sequence ID" value="MBC5843007.1"/>
    <property type="molecule type" value="Genomic_DNA"/>
</dbReference>
<evidence type="ECO:0000313" key="3">
    <source>
        <dbReference type="EMBL" id="MBC5843007.1"/>
    </source>
</evidence>
<dbReference type="Proteomes" id="UP000641454">
    <property type="component" value="Unassembled WGS sequence"/>
</dbReference>
<dbReference type="Pfam" id="PF03544">
    <property type="entry name" value="TonB_C"/>
    <property type="match status" value="1"/>
</dbReference>
<name>A0A923MWY4_9FLAO</name>
<feature type="domain" description="TonB C-terminal" evidence="2">
    <location>
        <begin position="256"/>
        <end position="319"/>
    </location>
</feature>
<feature type="signal peptide" evidence="1">
    <location>
        <begin position="1"/>
        <end position="19"/>
    </location>
</feature>
<sequence length="324" mass="37348">MKNNIFLIAFILFTSLSFSQVTKPVNRLIYLDSTWNQTDEENHTYYRIVNDYYSKKDYYTVNDYFKSGITQMTGKSSNKDYLHMEGQCVYYHENGKRKIMCTYEDGKKTGKQYEWYDTGSLKLEAEFIANNKEKTSDYKINQSWDATNNQTVINGNGIYEKTEDLTYPDESNMNAFSEKGEIKNGVRNGIWRGTSTKLKASFIENYENGKCVSGTSTDYNNLKYNYTQVLEKAVPENGMHSFYNYIAHNFNTPKVEGLGGRIYMTFIIDKNGKLTNPVVLRDIGYETGKEAIRIINEAKNWIPGKVRGIAVSVFYSIPITIEAK</sequence>
<keyword evidence="4" id="KW-1185">Reference proteome</keyword>
<protein>
    <submittedName>
        <fullName evidence="3">Energy transducer TonB</fullName>
    </submittedName>
</protein>
<accession>A0A923MWY4</accession>
<dbReference type="SUPFAM" id="SSF74653">
    <property type="entry name" value="TolA/TonB C-terminal domain"/>
    <property type="match status" value="1"/>
</dbReference>
<dbReference type="RefSeq" id="WP_187016701.1">
    <property type="nucleotide sequence ID" value="NZ_JACRUK010000001.1"/>
</dbReference>
<reference evidence="3 4" key="1">
    <citation type="submission" date="2020-08" db="EMBL/GenBank/DDBJ databases">
        <title>Description of novel Flavobacterium F-392 isolate.</title>
        <authorList>
            <person name="Saticioglu I.B."/>
            <person name="Duman M."/>
            <person name="Altun S."/>
        </authorList>
    </citation>
    <scope>NUCLEOTIDE SEQUENCE [LARGE SCALE GENOMIC DNA]</scope>
    <source>
        <strain evidence="3 4">F-392</strain>
    </source>
</reference>
<feature type="chain" id="PRO_5037917901" evidence="1">
    <location>
        <begin position="20"/>
        <end position="324"/>
    </location>
</feature>
<evidence type="ECO:0000313" key="4">
    <source>
        <dbReference type="Proteomes" id="UP000641454"/>
    </source>
</evidence>